<keyword evidence="3" id="KW-0963">Cytoplasm</keyword>
<evidence type="ECO:0000256" key="3">
    <source>
        <dbReference type="RuleBase" id="RU368013"/>
    </source>
</evidence>
<evidence type="ECO:0000256" key="4">
    <source>
        <dbReference type="SAM" id="MobiDB-lite"/>
    </source>
</evidence>
<evidence type="ECO:0000313" key="5">
    <source>
        <dbReference type="EMBL" id="KAF9963695.1"/>
    </source>
</evidence>
<keyword evidence="6" id="KW-1185">Reference proteome</keyword>
<sequence>MGHSPCFAIPHTHSPSSAFQHPHQFSGNLAQPRLPFQQQRPLGNNMETPRSTLKRKQSDDTDSPMPSSDPPSPSDSSSDNSSLDHVKVKRVRTTAELVSKKKSVSKLIATLSTSQLINLVGTLVDSHPSLVDDIVNLVPNPTVASVQPLLSTLETKLQEAFPYTKWGPGRDDYSFNRVKPALEELVETLMDYTNHFTSPSEFPTTSFSFLHIATEVCHRLPNWDNVANNEPKKNLYKSLEEYWIKAIRDASNKLDEGRMYGQMTVQEWAKNLQEHNITSHGMFSSAIEEFKSKLGWIIGIQPQVSNFSALQSNNNPRPNYPGPSNHHNKQRQQ</sequence>
<dbReference type="EMBL" id="JAAAHW010006267">
    <property type="protein sequence ID" value="KAF9963695.1"/>
    <property type="molecule type" value="Genomic_DNA"/>
</dbReference>
<evidence type="ECO:0000256" key="2">
    <source>
        <dbReference type="ARBA" id="ARBA00023242"/>
    </source>
</evidence>
<dbReference type="Proteomes" id="UP000749646">
    <property type="component" value="Unassembled WGS sequence"/>
</dbReference>
<comment type="similarity">
    <text evidence="1 3">Belongs to the cut8/STS1 family.</text>
</comment>
<keyword evidence="3" id="KW-0653">Protein transport</keyword>
<feature type="compositionally biased region" description="Low complexity" evidence="4">
    <location>
        <begin position="31"/>
        <end position="42"/>
    </location>
</feature>
<dbReference type="PANTHER" id="PTHR28032">
    <property type="entry name" value="FI02826P"/>
    <property type="match status" value="1"/>
</dbReference>
<evidence type="ECO:0000256" key="1">
    <source>
        <dbReference type="ARBA" id="ARBA00006199"/>
    </source>
</evidence>
<dbReference type="GO" id="GO:0000502">
    <property type="term" value="C:proteasome complex"/>
    <property type="evidence" value="ECO:0007669"/>
    <property type="project" value="UniProtKB-KW"/>
</dbReference>
<dbReference type="GO" id="GO:0031144">
    <property type="term" value="P:proteasome localization"/>
    <property type="evidence" value="ECO:0007669"/>
    <property type="project" value="UniProtKB-UniRule"/>
</dbReference>
<organism evidence="5 6">
    <name type="scientific">Modicella reniformis</name>
    <dbReference type="NCBI Taxonomy" id="1440133"/>
    <lineage>
        <taxon>Eukaryota</taxon>
        <taxon>Fungi</taxon>
        <taxon>Fungi incertae sedis</taxon>
        <taxon>Mucoromycota</taxon>
        <taxon>Mortierellomycotina</taxon>
        <taxon>Mortierellomycetes</taxon>
        <taxon>Mortierellales</taxon>
        <taxon>Mortierellaceae</taxon>
        <taxon>Modicella</taxon>
    </lineage>
</organism>
<feature type="region of interest" description="Disordered" evidence="4">
    <location>
        <begin position="1"/>
        <end position="88"/>
    </location>
</feature>
<dbReference type="PANTHER" id="PTHR28032:SF1">
    <property type="entry name" value="FI02826P"/>
    <property type="match status" value="1"/>
</dbReference>
<feature type="region of interest" description="Disordered" evidence="4">
    <location>
        <begin position="308"/>
        <end position="333"/>
    </location>
</feature>
<dbReference type="InterPro" id="IPR038422">
    <property type="entry name" value="Cut8/Sts1_sf"/>
</dbReference>
<keyword evidence="3" id="KW-0813">Transport</keyword>
<dbReference type="GO" id="GO:0070628">
    <property type="term" value="F:proteasome binding"/>
    <property type="evidence" value="ECO:0007669"/>
    <property type="project" value="TreeGrafter"/>
</dbReference>
<dbReference type="OrthoDB" id="10061064at2759"/>
<comment type="function">
    <text evidence="3">Involved in ubiquitin-mediated protein degradation. Regulatory factor in the ubiquitin/proteasome pathway that controls the turnover of proteasome substrates. Targets proteasomes to the nucleus and facilitates the degradation of nuclear proteins.</text>
</comment>
<dbReference type="Gene3D" id="1.20.58.1590">
    <property type="entry name" value="Tethering factor for nuclear proteasome Cut8/Sts1"/>
    <property type="match status" value="1"/>
</dbReference>
<comment type="subunit">
    <text evidence="3">Binds the proteasome.</text>
</comment>
<dbReference type="GO" id="GO:0015031">
    <property type="term" value="P:protein transport"/>
    <property type="evidence" value="ECO:0007669"/>
    <property type="project" value="UniProtKB-UniRule"/>
</dbReference>
<comment type="caution">
    <text evidence="5">The sequence shown here is derived from an EMBL/GenBank/DDBJ whole genome shotgun (WGS) entry which is preliminary data.</text>
</comment>
<dbReference type="InterPro" id="IPR013868">
    <property type="entry name" value="Cut8/Sts1_fam"/>
</dbReference>
<protein>
    <recommendedName>
        <fullName evidence="3">Tethering factor for nuclear proteasome STS1</fullName>
    </recommendedName>
</protein>
<dbReference type="Pfam" id="PF08559">
    <property type="entry name" value="Cut8"/>
    <property type="match status" value="1"/>
</dbReference>
<name>A0A9P6M368_9FUNG</name>
<comment type="subcellular location">
    <subcellularLocation>
        <location evidence="3">Cytoplasm</location>
    </subcellularLocation>
    <subcellularLocation>
        <location evidence="3">Nucleus</location>
    </subcellularLocation>
</comment>
<dbReference type="GO" id="GO:0071630">
    <property type="term" value="P:nuclear protein quality control by the ubiquitin-proteasome system"/>
    <property type="evidence" value="ECO:0007669"/>
    <property type="project" value="UniProtKB-UniRule"/>
</dbReference>
<dbReference type="AlphaFoldDB" id="A0A9P6M368"/>
<accession>A0A9P6M368</accession>
<dbReference type="GO" id="GO:0031965">
    <property type="term" value="C:nuclear membrane"/>
    <property type="evidence" value="ECO:0007669"/>
    <property type="project" value="TreeGrafter"/>
</dbReference>
<gene>
    <name evidence="5" type="primary">STS1</name>
    <name evidence="5" type="ORF">BGZ65_000710</name>
</gene>
<feature type="compositionally biased region" description="Low complexity" evidence="4">
    <location>
        <begin position="74"/>
        <end position="83"/>
    </location>
</feature>
<reference evidence="5" key="1">
    <citation type="journal article" date="2020" name="Fungal Divers.">
        <title>Resolving the Mortierellaceae phylogeny through synthesis of multi-gene phylogenetics and phylogenomics.</title>
        <authorList>
            <person name="Vandepol N."/>
            <person name="Liber J."/>
            <person name="Desiro A."/>
            <person name="Na H."/>
            <person name="Kennedy M."/>
            <person name="Barry K."/>
            <person name="Grigoriev I.V."/>
            <person name="Miller A.N."/>
            <person name="O'Donnell K."/>
            <person name="Stajich J.E."/>
            <person name="Bonito G."/>
        </authorList>
    </citation>
    <scope>NUCLEOTIDE SEQUENCE</scope>
    <source>
        <strain evidence="5">MES-2147</strain>
    </source>
</reference>
<evidence type="ECO:0000313" key="6">
    <source>
        <dbReference type="Proteomes" id="UP000749646"/>
    </source>
</evidence>
<keyword evidence="2 3" id="KW-0539">Nucleus</keyword>
<proteinExistence type="inferred from homology"/>
<feature type="compositionally biased region" description="Polar residues" evidence="4">
    <location>
        <begin position="13"/>
        <end position="29"/>
    </location>
</feature>
<dbReference type="GO" id="GO:0005737">
    <property type="term" value="C:cytoplasm"/>
    <property type="evidence" value="ECO:0007669"/>
    <property type="project" value="UniProtKB-SubCell"/>
</dbReference>
<keyword evidence="5" id="KW-0647">Proteasome</keyword>
<feature type="compositionally biased region" description="Polar residues" evidence="4">
    <location>
        <begin position="308"/>
        <end position="317"/>
    </location>
</feature>